<protein>
    <submittedName>
        <fullName evidence="5">Helix-turn-helix transcriptional regulator</fullName>
    </submittedName>
</protein>
<dbReference type="SMART" id="SM00342">
    <property type="entry name" value="HTH_ARAC"/>
    <property type="match status" value="1"/>
</dbReference>
<evidence type="ECO:0000256" key="3">
    <source>
        <dbReference type="ARBA" id="ARBA00023163"/>
    </source>
</evidence>
<dbReference type="PROSITE" id="PS00041">
    <property type="entry name" value="HTH_ARAC_FAMILY_1"/>
    <property type="match status" value="1"/>
</dbReference>
<keyword evidence="3" id="KW-0804">Transcription</keyword>
<accession>A0A5C0AWX8</accession>
<proteinExistence type="predicted"/>
<dbReference type="PROSITE" id="PS01124">
    <property type="entry name" value="HTH_ARAC_FAMILY_2"/>
    <property type="match status" value="1"/>
</dbReference>
<dbReference type="InterPro" id="IPR018060">
    <property type="entry name" value="HTH_AraC"/>
</dbReference>
<dbReference type="KEGG" id="pacr:FXN63_10845"/>
<dbReference type="InterPro" id="IPR018062">
    <property type="entry name" value="HTH_AraC-typ_CS"/>
</dbReference>
<keyword evidence="6" id="KW-1185">Reference proteome</keyword>
<evidence type="ECO:0000313" key="6">
    <source>
        <dbReference type="Proteomes" id="UP000325161"/>
    </source>
</evidence>
<dbReference type="Gene3D" id="1.10.10.60">
    <property type="entry name" value="Homeodomain-like"/>
    <property type="match status" value="1"/>
</dbReference>
<keyword evidence="1" id="KW-0805">Transcription regulation</keyword>
<dbReference type="PANTHER" id="PTHR46796">
    <property type="entry name" value="HTH-TYPE TRANSCRIPTIONAL ACTIVATOR RHAS-RELATED"/>
    <property type="match status" value="1"/>
</dbReference>
<dbReference type="PANTHER" id="PTHR46796:SF12">
    <property type="entry name" value="HTH-TYPE DNA-BINDING TRANSCRIPTIONAL ACTIVATOR EUTR"/>
    <property type="match status" value="1"/>
</dbReference>
<dbReference type="GO" id="GO:0043565">
    <property type="term" value="F:sequence-specific DNA binding"/>
    <property type="evidence" value="ECO:0007669"/>
    <property type="project" value="InterPro"/>
</dbReference>
<feature type="domain" description="HTH araC/xylS-type" evidence="4">
    <location>
        <begin position="222"/>
        <end position="324"/>
    </location>
</feature>
<dbReference type="SUPFAM" id="SSF46689">
    <property type="entry name" value="Homeodomain-like"/>
    <property type="match status" value="2"/>
</dbReference>
<dbReference type="InterPro" id="IPR009057">
    <property type="entry name" value="Homeodomain-like_sf"/>
</dbReference>
<organism evidence="5 6">
    <name type="scientific">Pigmentiphaga aceris</name>
    <dbReference type="NCBI Taxonomy" id="1940612"/>
    <lineage>
        <taxon>Bacteria</taxon>
        <taxon>Pseudomonadati</taxon>
        <taxon>Pseudomonadota</taxon>
        <taxon>Betaproteobacteria</taxon>
        <taxon>Burkholderiales</taxon>
        <taxon>Alcaligenaceae</taxon>
        <taxon>Pigmentiphaga</taxon>
    </lineage>
</organism>
<sequence length="326" mass="36134">MLTMPNSMTERWSFTDAPQAQETLCRRFGPLRIGSRQPPGCVLDLTVHTYASGVLLFTGSSPSGFNLALEHRCAGCLLAISPASRIEAVLDWPGCEVHGGSSLLIDIRDVQTWRMHAGTFDCLVFPIDLLNRRLSHLLDRPLIKSVVFKPLDLTTVPGFPQILELVRVICRIYETESPLTHVRSITSGFEDMMLNFMLEVVPHSYSQLLKRSPAAISPRHVRRAVEYIQANARRAERIRLEDIAEAASVSVRSLQTGFASAKGMSPMEYLRTVRLEGARAELLNLSASRSVADVAAAWGYPHSGVFSRLYRAAFGELPSQTIKNKG</sequence>
<gene>
    <name evidence="5" type="ORF">FXN63_10845</name>
</gene>
<dbReference type="Pfam" id="PF12833">
    <property type="entry name" value="HTH_18"/>
    <property type="match status" value="1"/>
</dbReference>
<keyword evidence="2" id="KW-0238">DNA-binding</keyword>
<evidence type="ECO:0000259" key="4">
    <source>
        <dbReference type="PROSITE" id="PS01124"/>
    </source>
</evidence>
<evidence type="ECO:0000256" key="1">
    <source>
        <dbReference type="ARBA" id="ARBA00023015"/>
    </source>
</evidence>
<dbReference type="GO" id="GO:0003700">
    <property type="term" value="F:DNA-binding transcription factor activity"/>
    <property type="evidence" value="ECO:0007669"/>
    <property type="project" value="InterPro"/>
</dbReference>
<reference evidence="5 6" key="1">
    <citation type="submission" date="2019-08" db="EMBL/GenBank/DDBJ databases">
        <title>Amphibian skin-associated Pigmentiphaga: genome sequence and occurrence across geography and hosts.</title>
        <authorList>
            <person name="Bletz M.C."/>
            <person name="Bunk B."/>
            <person name="Sproeer C."/>
            <person name="Biwer P."/>
            <person name="Reiter S."/>
            <person name="Rabemananjara F.C.E."/>
            <person name="Schulz S."/>
            <person name="Overmann J."/>
            <person name="Vences M."/>
        </authorList>
    </citation>
    <scope>NUCLEOTIDE SEQUENCE [LARGE SCALE GENOMIC DNA]</scope>
    <source>
        <strain evidence="5 6">Mada1488</strain>
    </source>
</reference>
<dbReference type="AlphaFoldDB" id="A0A5C0AWX8"/>
<dbReference type="EMBL" id="CP043046">
    <property type="protein sequence ID" value="QEI06276.1"/>
    <property type="molecule type" value="Genomic_DNA"/>
</dbReference>
<evidence type="ECO:0000313" key="5">
    <source>
        <dbReference type="EMBL" id="QEI06276.1"/>
    </source>
</evidence>
<evidence type="ECO:0000256" key="2">
    <source>
        <dbReference type="ARBA" id="ARBA00023125"/>
    </source>
</evidence>
<name>A0A5C0AWX8_9BURK</name>
<dbReference type="InterPro" id="IPR050204">
    <property type="entry name" value="AraC_XylS_family_regulators"/>
</dbReference>
<dbReference type="Proteomes" id="UP000325161">
    <property type="component" value="Chromosome"/>
</dbReference>
<dbReference type="OrthoDB" id="185346at2"/>